<sequence length="255" mass="28839">MSLTRICLRKAFVQVLAHMVMLSLLMLLRQGSGEIYGKVGNNPVHGGCFFWDDLGNNLGTVITSNKESAVRYHVSRNYSKTCGAGNTLVEWTYKDGIVYYDISCVDGFSCAVVAKCNDNDVFYSYLDSYNMYCRRRNDCGECLSNCISEGKDDECCLNNYTATVCNPQWSQWLWKLYNGSFKGIYTYAYDDDYGLHQCTNQVLFTTQISDKHDYSNPLLISSSTKACINSVDRYLGVIFVAIVKEVFTKLISLLL</sequence>
<dbReference type="RefSeq" id="YP_009112887.1">
    <property type="nucleotide sequence ID" value="NC_025967.1"/>
</dbReference>
<dbReference type="EMBL" id="AB923924">
    <property type="protein sequence ID" value="BAQ08209.1"/>
    <property type="molecule type" value="Genomic_RNA"/>
</dbReference>
<dbReference type="InterPro" id="IPR037176">
    <property type="entry name" value="Osmotin/thaumatin-like_sf"/>
</dbReference>
<gene>
    <name evidence="1" type="primary">p29</name>
</gene>
<evidence type="ECO:0000313" key="2">
    <source>
        <dbReference type="Proteomes" id="UP000203837"/>
    </source>
</evidence>
<dbReference type="Pfam" id="PF00314">
    <property type="entry name" value="Thaumatin"/>
    <property type="match status" value="1"/>
</dbReference>
<evidence type="ECO:0000313" key="1">
    <source>
        <dbReference type="EMBL" id="BAQ08209.1"/>
    </source>
</evidence>
<name>A0A0A8JBS5_9CLOS</name>
<reference evidence="1 2" key="1">
    <citation type="submission" date="2014-04" db="EMBL/GenBank/DDBJ databases">
        <title>An assemblage of novel putative closterovirus variants from American persimmon.</title>
        <authorList>
            <person name="Ito T."/>
            <person name="Sato A."/>
            <person name="Suzaki K."/>
        </authorList>
    </citation>
    <scope>NUCLEOTIDE SEQUENCE [LARGE SCALE GENOMIC DNA]</scope>
    <source>
        <strain evidence="1">Variant 1</strain>
    </source>
</reference>
<dbReference type="InterPro" id="IPR001938">
    <property type="entry name" value="Thaumatin"/>
</dbReference>
<proteinExistence type="predicted"/>
<dbReference type="GeneID" id="22654084"/>
<dbReference type="SUPFAM" id="SSF49870">
    <property type="entry name" value="Osmotin, thaumatin-like protein"/>
    <property type="match status" value="1"/>
</dbReference>
<accession>A0A0A8JBS5</accession>
<keyword evidence="2" id="KW-1185">Reference proteome</keyword>
<dbReference type="Gene3D" id="2.60.110.10">
    <property type="entry name" value="Thaumatin"/>
    <property type="match status" value="1"/>
</dbReference>
<organism evidence="1 2">
    <name type="scientific">Persimmon virus B</name>
    <dbReference type="NCBI Taxonomy" id="1493829"/>
    <lineage>
        <taxon>Viruses</taxon>
        <taxon>Riboviria</taxon>
        <taxon>Orthornavirae</taxon>
        <taxon>Kitrinoviricota</taxon>
        <taxon>Alsuviricetes</taxon>
        <taxon>Martellivirales</taxon>
        <taxon>Closteroviridae</taxon>
        <taxon>Olivavirus</taxon>
        <taxon>Olivavirus betadiospyri</taxon>
    </lineage>
</organism>
<protein>
    <submittedName>
        <fullName evidence="1">29 kDa protein</fullName>
    </submittedName>
</protein>
<dbReference type="KEGG" id="vg:22654084"/>
<dbReference type="Proteomes" id="UP000203837">
    <property type="component" value="Segment"/>
</dbReference>